<dbReference type="SUPFAM" id="SSF46689">
    <property type="entry name" value="Homeodomain-like"/>
    <property type="match status" value="1"/>
</dbReference>
<gene>
    <name evidence="1" type="ORF">SE17_17695</name>
</gene>
<proteinExistence type="predicted"/>
<dbReference type="EMBL" id="LJCR01000674">
    <property type="protein sequence ID" value="KPV52058.1"/>
    <property type="molecule type" value="Genomic_DNA"/>
</dbReference>
<evidence type="ECO:0000313" key="1">
    <source>
        <dbReference type="EMBL" id="KPV52058.1"/>
    </source>
</evidence>
<name>A0A0P9FG24_9CHLR</name>
<sequence>DMPRRWEAAFLEALRRGARLDQAARRAGVSVGTVYEHRRANERFRAAWSEAQPKGGRANGGDRRR</sequence>
<reference evidence="1 2" key="1">
    <citation type="submission" date="2015-09" db="EMBL/GenBank/DDBJ databases">
        <title>Draft genome sequence of Kouleothrix aurantiaca JCM 19913.</title>
        <authorList>
            <person name="Hemp J."/>
        </authorList>
    </citation>
    <scope>NUCLEOTIDE SEQUENCE [LARGE SCALE GENOMIC DNA]</scope>
    <source>
        <strain evidence="1 2">COM-B</strain>
    </source>
</reference>
<evidence type="ECO:0000313" key="2">
    <source>
        <dbReference type="Proteomes" id="UP000050509"/>
    </source>
</evidence>
<dbReference type="InterPro" id="IPR009057">
    <property type="entry name" value="Homeodomain-like_sf"/>
</dbReference>
<accession>A0A0P9FG24</accession>
<protein>
    <submittedName>
        <fullName evidence="1">Uncharacterized protein</fullName>
    </submittedName>
</protein>
<keyword evidence="2" id="KW-1185">Reference proteome</keyword>
<feature type="non-terminal residue" evidence="1">
    <location>
        <position position="1"/>
    </location>
</feature>
<dbReference type="AlphaFoldDB" id="A0A0P9FG24"/>
<dbReference type="Proteomes" id="UP000050509">
    <property type="component" value="Unassembled WGS sequence"/>
</dbReference>
<organism evidence="1 2">
    <name type="scientific">Kouleothrix aurantiaca</name>
    <dbReference type="NCBI Taxonomy" id="186479"/>
    <lineage>
        <taxon>Bacteria</taxon>
        <taxon>Bacillati</taxon>
        <taxon>Chloroflexota</taxon>
        <taxon>Chloroflexia</taxon>
        <taxon>Chloroflexales</taxon>
        <taxon>Roseiflexineae</taxon>
        <taxon>Roseiflexaceae</taxon>
        <taxon>Kouleothrix</taxon>
    </lineage>
</organism>
<comment type="caution">
    <text evidence="1">The sequence shown here is derived from an EMBL/GenBank/DDBJ whole genome shotgun (WGS) entry which is preliminary data.</text>
</comment>